<evidence type="ECO:0008006" key="3">
    <source>
        <dbReference type="Google" id="ProtNLM"/>
    </source>
</evidence>
<name>A0ABX7ERU3_9HYPH</name>
<dbReference type="Gene3D" id="3.40.50.10320">
    <property type="entry name" value="LmbE-like"/>
    <property type="match status" value="1"/>
</dbReference>
<keyword evidence="2" id="KW-1185">Reference proteome</keyword>
<proteinExistence type="predicted"/>
<organism evidence="1 2">
    <name type="scientific">Rhizobium rosettiformans</name>
    <dbReference type="NCBI Taxonomy" id="1368430"/>
    <lineage>
        <taxon>Bacteria</taxon>
        <taxon>Pseudomonadati</taxon>
        <taxon>Pseudomonadota</taxon>
        <taxon>Alphaproteobacteria</taxon>
        <taxon>Hyphomicrobiales</taxon>
        <taxon>Rhizobiaceae</taxon>
        <taxon>Rhizobium/Agrobacterium group</taxon>
        <taxon>Rhizobium</taxon>
    </lineage>
</organism>
<dbReference type="EMBL" id="CP032405">
    <property type="protein sequence ID" value="QRF50651.1"/>
    <property type="molecule type" value="Genomic_DNA"/>
</dbReference>
<dbReference type="InterPro" id="IPR024078">
    <property type="entry name" value="LmbE-like_dom_sf"/>
</dbReference>
<dbReference type="Proteomes" id="UP000596351">
    <property type="component" value="Chromosome"/>
</dbReference>
<dbReference type="SUPFAM" id="SSF102588">
    <property type="entry name" value="LmbE-like"/>
    <property type="match status" value="1"/>
</dbReference>
<reference evidence="1 2" key="1">
    <citation type="submission" date="2018-09" db="EMBL/GenBank/DDBJ databases">
        <title>Rhizobium sp. MAE2-X.</title>
        <authorList>
            <person name="Lee Y."/>
            <person name="Jeon C.O."/>
        </authorList>
    </citation>
    <scope>NUCLEOTIDE SEQUENCE [LARGE SCALE GENOMIC DNA]</scope>
    <source>
        <strain evidence="1 2">MAE2-X</strain>
    </source>
</reference>
<sequence>MNARPAFLENSVIVAAHPDDELLWFNAILHDVDEVVVVYRDFWAQPGLGEKRAAALADFPRAGVSCLNISESGAAGCANWDDPRESPDGLVLSFESQRRELTRMSRLALGKVGMGERRVAEHSVLKAYQDNFVKIQTLLRDRLRPGMNVFTHNPWGEYGHEEHVQLFRVLQGLRDEIGFNLWMSNYCTNRSLPLAMRYFQTSPGQPIRLPTNKAFAEEVASVYKRHDCWTWADDWRWFDDEWYLPAPRQGATPQPHQHLFPLNLFTIDVAQKRPWLSMAVGSAAAASALMIAADF</sequence>
<evidence type="ECO:0000313" key="2">
    <source>
        <dbReference type="Proteomes" id="UP000596351"/>
    </source>
</evidence>
<evidence type="ECO:0000313" key="1">
    <source>
        <dbReference type="EMBL" id="QRF50651.1"/>
    </source>
</evidence>
<accession>A0ABX7ERU3</accession>
<dbReference type="RefSeq" id="WP_203018250.1">
    <property type="nucleotide sequence ID" value="NZ_CP032405.1"/>
</dbReference>
<protein>
    <recommendedName>
        <fullName evidence="3">PIG-L family deacetylase</fullName>
    </recommendedName>
</protein>
<gene>
    <name evidence="1" type="ORF">D4A92_03910</name>
</gene>